<sequence>MPSYAVAADLKDRWQAFPPGLPDKVVDTLLEDAAVWLRAKFPLIPDVPSEHQAGVLKMVSCAMVRRSLIADTHDGASEITDTGGPFSSTLRFANGEGNFYLTGQERDLVENAIGVGEFRNITAEGW</sequence>
<name>A0A8S5UJU0_9CAUD</name>
<organism evidence="1">
    <name type="scientific">Siphoviridae sp. ctvph17</name>
    <dbReference type="NCBI Taxonomy" id="2825724"/>
    <lineage>
        <taxon>Viruses</taxon>
        <taxon>Duplodnaviria</taxon>
        <taxon>Heunggongvirae</taxon>
        <taxon>Uroviricota</taxon>
        <taxon>Caudoviricetes</taxon>
    </lineage>
</organism>
<evidence type="ECO:0000313" key="1">
    <source>
        <dbReference type="EMBL" id="DAF94638.1"/>
    </source>
</evidence>
<protein>
    <recommendedName>
        <fullName evidence="2">Phage protein Gp19/Gp15/Gp42</fullName>
    </recommendedName>
</protein>
<accession>A0A8S5UJU0</accession>
<evidence type="ECO:0008006" key="2">
    <source>
        <dbReference type="Google" id="ProtNLM"/>
    </source>
</evidence>
<dbReference type="EMBL" id="BK016095">
    <property type="protein sequence ID" value="DAF94638.1"/>
    <property type="molecule type" value="Genomic_DNA"/>
</dbReference>
<reference evidence="1" key="1">
    <citation type="journal article" date="2021" name="Proc. Natl. Acad. Sci. U.S.A.">
        <title>A Catalog of Tens of Thousands of Viruses from Human Metagenomes Reveals Hidden Associations with Chronic Diseases.</title>
        <authorList>
            <person name="Tisza M.J."/>
            <person name="Buck C.B."/>
        </authorList>
    </citation>
    <scope>NUCLEOTIDE SEQUENCE</scope>
    <source>
        <strain evidence="1">Ctvph17</strain>
    </source>
</reference>
<proteinExistence type="predicted"/>